<keyword evidence="1" id="KW-0479">Metal-binding</keyword>
<dbReference type="InterPro" id="IPR018289">
    <property type="entry name" value="MULE_transposase_dom"/>
</dbReference>
<dbReference type="PROSITE" id="PS50158">
    <property type="entry name" value="ZF_CCHC"/>
    <property type="match status" value="1"/>
</dbReference>
<reference evidence="9" key="1">
    <citation type="journal article" date="2019" name="Nat. Commun.">
        <title>The genome of broomcorn millet.</title>
        <authorList>
            <person name="Zou C."/>
            <person name="Miki D."/>
            <person name="Li D."/>
            <person name="Tang Q."/>
            <person name="Xiao L."/>
            <person name="Rajput S."/>
            <person name="Deng P."/>
            <person name="Jia W."/>
            <person name="Huang R."/>
            <person name="Zhang M."/>
            <person name="Sun Y."/>
            <person name="Hu J."/>
            <person name="Fu X."/>
            <person name="Schnable P.S."/>
            <person name="Li F."/>
            <person name="Zhang H."/>
            <person name="Feng B."/>
            <person name="Zhu X."/>
            <person name="Liu R."/>
            <person name="Schnable J.C."/>
            <person name="Zhu J.-K."/>
            <person name="Zhang H."/>
        </authorList>
    </citation>
    <scope>NUCLEOTIDE SEQUENCE [LARGE SCALE GENOMIC DNA]</scope>
</reference>
<evidence type="ECO:0000256" key="3">
    <source>
        <dbReference type="ARBA" id="ARBA00022833"/>
    </source>
</evidence>
<organism evidence="8 9">
    <name type="scientific">Panicum miliaceum</name>
    <name type="common">Proso millet</name>
    <name type="synonym">Broomcorn millet</name>
    <dbReference type="NCBI Taxonomy" id="4540"/>
    <lineage>
        <taxon>Eukaryota</taxon>
        <taxon>Viridiplantae</taxon>
        <taxon>Streptophyta</taxon>
        <taxon>Embryophyta</taxon>
        <taxon>Tracheophyta</taxon>
        <taxon>Spermatophyta</taxon>
        <taxon>Magnoliopsida</taxon>
        <taxon>Liliopsida</taxon>
        <taxon>Poales</taxon>
        <taxon>Poaceae</taxon>
        <taxon>PACMAD clade</taxon>
        <taxon>Panicoideae</taxon>
        <taxon>Panicodae</taxon>
        <taxon>Paniceae</taxon>
        <taxon>Panicinae</taxon>
        <taxon>Panicum</taxon>
        <taxon>Panicum sect. Panicum</taxon>
    </lineage>
</organism>
<dbReference type="InterPro" id="IPR007527">
    <property type="entry name" value="Znf_SWIM"/>
</dbReference>
<dbReference type="GO" id="GO:0003676">
    <property type="term" value="F:nucleic acid binding"/>
    <property type="evidence" value="ECO:0007669"/>
    <property type="project" value="InterPro"/>
</dbReference>
<evidence type="ECO:0000313" key="8">
    <source>
        <dbReference type="EMBL" id="RLM84501.1"/>
    </source>
</evidence>
<evidence type="ECO:0000259" key="7">
    <source>
        <dbReference type="PROSITE" id="PS50966"/>
    </source>
</evidence>
<evidence type="ECO:0000256" key="2">
    <source>
        <dbReference type="ARBA" id="ARBA00022771"/>
    </source>
</evidence>
<feature type="region of interest" description="Disordered" evidence="5">
    <location>
        <begin position="515"/>
        <end position="537"/>
    </location>
</feature>
<name>A0A3L6QN55_PANMI</name>
<protein>
    <recommendedName>
        <fullName evidence="10">CCHC-type domain-containing protein</fullName>
    </recommendedName>
</protein>
<dbReference type="GO" id="GO:0010073">
    <property type="term" value="P:meristem maintenance"/>
    <property type="evidence" value="ECO:0007669"/>
    <property type="project" value="InterPro"/>
</dbReference>
<dbReference type="OrthoDB" id="660475at2759"/>
<dbReference type="PANTHER" id="PTHR46033">
    <property type="entry name" value="PROTEIN MAIN-LIKE 2"/>
    <property type="match status" value="1"/>
</dbReference>
<feature type="domain" description="SWIM-type" evidence="7">
    <location>
        <begin position="358"/>
        <end position="390"/>
    </location>
</feature>
<dbReference type="EMBL" id="PQIB02000011">
    <property type="protein sequence ID" value="RLM84501.1"/>
    <property type="molecule type" value="Genomic_DNA"/>
</dbReference>
<feature type="domain" description="CCHC-type" evidence="6">
    <location>
        <begin position="477"/>
        <end position="491"/>
    </location>
</feature>
<comment type="caution">
    <text evidence="8">The sequence shown here is derived from an EMBL/GenBank/DDBJ whole genome shotgun (WGS) entry which is preliminary data.</text>
</comment>
<dbReference type="GO" id="GO:0008270">
    <property type="term" value="F:zinc ion binding"/>
    <property type="evidence" value="ECO:0007669"/>
    <property type="project" value="UniProtKB-KW"/>
</dbReference>
<dbReference type="Pfam" id="PF10536">
    <property type="entry name" value="PMD"/>
    <property type="match status" value="1"/>
</dbReference>
<dbReference type="STRING" id="4540.A0A3L6QN55"/>
<dbReference type="InterPro" id="IPR019557">
    <property type="entry name" value="AminoTfrase-like_pln_mobile"/>
</dbReference>
<feature type="compositionally biased region" description="Polar residues" evidence="5">
    <location>
        <begin position="1088"/>
        <end position="1097"/>
    </location>
</feature>
<evidence type="ECO:0000313" key="9">
    <source>
        <dbReference type="Proteomes" id="UP000275267"/>
    </source>
</evidence>
<evidence type="ECO:0000256" key="4">
    <source>
        <dbReference type="PROSITE-ProRule" id="PRU00047"/>
    </source>
</evidence>
<keyword evidence="3" id="KW-0862">Zinc</keyword>
<keyword evidence="2 4" id="KW-0863">Zinc-finger</keyword>
<evidence type="ECO:0000256" key="5">
    <source>
        <dbReference type="SAM" id="MobiDB-lite"/>
    </source>
</evidence>
<dbReference type="InterPro" id="IPR006564">
    <property type="entry name" value="Znf_PMZ"/>
</dbReference>
<feature type="compositionally biased region" description="Low complexity" evidence="5">
    <location>
        <begin position="1042"/>
        <end position="1057"/>
    </location>
</feature>
<feature type="region of interest" description="Disordered" evidence="5">
    <location>
        <begin position="1037"/>
        <end position="1097"/>
    </location>
</feature>
<evidence type="ECO:0000256" key="1">
    <source>
        <dbReference type="ARBA" id="ARBA00022723"/>
    </source>
</evidence>
<dbReference type="Proteomes" id="UP000275267">
    <property type="component" value="Unassembled WGS sequence"/>
</dbReference>
<dbReference type="InterPro" id="IPR044824">
    <property type="entry name" value="MAIN-like"/>
</dbReference>
<dbReference type="AlphaFoldDB" id="A0A3L6QN55"/>
<evidence type="ECO:0008006" key="10">
    <source>
        <dbReference type="Google" id="ProtNLM"/>
    </source>
</evidence>
<accession>A0A3L6QN55</accession>
<dbReference type="PROSITE" id="PS50966">
    <property type="entry name" value="ZF_SWIM"/>
    <property type="match status" value="1"/>
</dbReference>
<dbReference type="PANTHER" id="PTHR46033:SF8">
    <property type="entry name" value="PROTEIN MAINTENANCE OF MERISTEMS-LIKE"/>
    <property type="match status" value="1"/>
</dbReference>
<dbReference type="Pfam" id="PF10551">
    <property type="entry name" value="MULE"/>
    <property type="match status" value="1"/>
</dbReference>
<dbReference type="SMART" id="SM00575">
    <property type="entry name" value="ZnF_PMZ"/>
    <property type="match status" value="1"/>
</dbReference>
<gene>
    <name evidence="8" type="ORF">C2845_PM04G24780</name>
</gene>
<evidence type="ECO:0000259" key="6">
    <source>
        <dbReference type="PROSITE" id="PS50158"/>
    </source>
</evidence>
<keyword evidence="9" id="KW-1185">Reference proteome</keyword>
<sequence length="1097" mass="125174">MDMAEKIFGYKIKYGKVWRAKQRAWKMIYGEWEEGYEKLPALFNAMKAANLGMHYEYIPKPNEWKDGRQIFFRAFWCFPQCVEAFRHCRPVLSIDGTFLIGKYEGTLLIAIAVDADNALVRLAFGLERENKASWGWFLRLVRIHVVGPGREVGVISDRHQGILSAVQEQIPRYAPLHHRWCTQHMAQNLLDIDVNKDNFPLFKDVARQLEVQFFQEKLEELKTATNDAGRRWLRGILSESEKWSRAYDGGCRYEFQTRYMAESFNSVLKGIQTMPVNAIVSFTFYKLVAWFNDRYLEAMALQSKNQLWAPIPMRHLGKAEDRARTHEVKCFDHTTGKYEVTERGGTTSDGDVRPSRSYIVILIDFSCTCGRTKQYHFVCSHYIAAARRRNFAYKSMILQEFTVDSLVLTWSPRFEPYLDEGQWPTYTGPKYIADPGARLKKPETRKKTRYKMVMDQISGRTRRRRGTPFLSDPDENKCGRCGRLGHNTRTCSWALTQDGGIIPARSILRAEPPRTMYRRRGGTGPFSVLEPMTGSTTCGTTTSTPLFWRGLASTSYHTRFAVGCQLSTPQQSQLWLTGGGRKLIVPCGEMTVTLEDAQKFLGLSVRGRPVTGQCRPDGWRGRVEAFLGRELPEAVSATRTSGVPITWLRQHFAHCLEDADEQTVAYYCRAWILHLFGCVLFPDSTGDNASWMYIPCLIDWDAAGMYSWGSGVLSFLYRHLCEACRRASQHASIGGCVYLLQLWMWSRLPVGRPTVLAPRPWFDVATSRLRPTAAYLWDQVKAPFAESTRAYVEYANELDTLTPSMVTWQPYNDLRVVQLQLSTACYADEDLHRMTCPLICFYAVEYHLPHRVARQFGLRQQWPVRPFSTYVELHKIDRQKQKKTTDFEMLHRAHIDMWDLFHENVIENDQPHTDYNFRAYLSLYLPAIRTKLKGQWTGAEYADIQSSDDEDTSYDLGIREGTVVEAAPILNRVGNTLKQSVLDIERFPRRGVDETTLNNFLGRLAGRLCRAAACCGCRTSAAMDVHGPPTRLCNTSAGLSTSMQRGSGSKGQSSSRSTRATFEDSDGEDEEDGAEEIGVSQLEDAPFTQPSQQAGCR</sequence>
<feature type="compositionally biased region" description="Acidic residues" evidence="5">
    <location>
        <begin position="1063"/>
        <end position="1075"/>
    </location>
</feature>
<proteinExistence type="predicted"/>
<dbReference type="InterPro" id="IPR001878">
    <property type="entry name" value="Znf_CCHC"/>
</dbReference>